<sequence length="665" mass="76078">MKAILKTLRLENFKSVVDKTYDFGDITRINGMNRLGKTTIGTAIFWLFSDKGYELNSNPNIRPDDGRECVPTVTATLDIDGKEVVISKMQKQKVGKPDENGVSKVTLSNSYEINSVPKTNRDFVAYMEELGFDFDKFLVCSHPDVFTKDLNQKKKQDEMREHLFAMSNSKSDLEIAKMSKETAEVAKLLESYKFEEIEVMNKASKKKASEQLDAIPNQIIGLEKAKVDVDVAEQELAKAEIVRSLEEIDKKISNAGNALNDLRDQEMKLQFEMSGIMQPMNNAFSQRKRELEDLRFQANRQLESIKHNIKESESAYSSSVDEYARVTSTREKLLRKYMTMKESKFNEDDWKFDESTTVCSLCGQNLPLDKVEELRSEFEQKKADAMVAFSDLKAKSLAETVEKGDYCKKKLSELELRNKELTDSIAHLNEKLPEVEKTVSDLDKKISELPDHADYESNEKYRELLAKDNEVKAEIAKIEASGVDKTVEDLKSQKQELQLQLIEVNKVIAQAENNVRIDEQIAEMQAKQTEYAQVKADAENILNQLSEVSKRKNNLLVDEINSHFSIVKWKLYDYQKNGEYKEVCIPTVPDEKTGIYKVFGDTTNKGREIEAKLDICDSFQKFYGMRVPIVLDNAESINDEYIPKVDTQLILLTVTKDKDLKVEVL</sequence>
<evidence type="ECO:0000313" key="2">
    <source>
        <dbReference type="EMBL" id="DAE33377.1"/>
    </source>
</evidence>
<feature type="coiled-coil region" evidence="1">
    <location>
        <begin position="480"/>
        <end position="551"/>
    </location>
</feature>
<accession>A0A8S5RQG9</accession>
<protein>
    <submittedName>
        <fullName evidence="2">Chromosome partition protein</fullName>
    </submittedName>
</protein>
<feature type="coiled-coil region" evidence="1">
    <location>
        <begin position="222"/>
        <end position="308"/>
    </location>
</feature>
<keyword evidence="1" id="KW-0175">Coiled coil</keyword>
<dbReference type="EMBL" id="BK059134">
    <property type="protein sequence ID" value="DAE33377.1"/>
    <property type="molecule type" value="Genomic_DNA"/>
</dbReference>
<organism evidence="2">
    <name type="scientific">virus sp. ctQ5V6</name>
    <dbReference type="NCBI Taxonomy" id="2825815"/>
    <lineage>
        <taxon>Viruses</taxon>
    </lineage>
</organism>
<dbReference type="Gene3D" id="3.40.50.300">
    <property type="entry name" value="P-loop containing nucleotide triphosphate hydrolases"/>
    <property type="match status" value="1"/>
</dbReference>
<evidence type="ECO:0000256" key="1">
    <source>
        <dbReference type="SAM" id="Coils"/>
    </source>
</evidence>
<proteinExistence type="predicted"/>
<feature type="coiled-coil region" evidence="1">
    <location>
        <begin position="368"/>
        <end position="445"/>
    </location>
</feature>
<dbReference type="Gene3D" id="1.10.287.1490">
    <property type="match status" value="1"/>
</dbReference>
<reference evidence="2" key="1">
    <citation type="journal article" date="2021" name="Proc. Natl. Acad. Sci. U.S.A.">
        <title>A Catalog of Tens of Thousands of Viruses from Human Metagenomes Reveals Hidden Associations with Chronic Diseases.</title>
        <authorList>
            <person name="Tisza M.J."/>
            <person name="Buck C.B."/>
        </authorList>
    </citation>
    <scope>NUCLEOTIDE SEQUENCE</scope>
    <source>
        <strain evidence="2">CtQ5V6</strain>
    </source>
</reference>
<name>A0A8S5RQG9_9VIRU</name>
<dbReference type="InterPro" id="IPR027417">
    <property type="entry name" value="P-loop_NTPase"/>
</dbReference>